<feature type="chain" id="PRO_5045158244" description="HdeA/HdeB family protein" evidence="1">
    <location>
        <begin position="31"/>
        <end position="124"/>
    </location>
</feature>
<evidence type="ECO:0000256" key="1">
    <source>
        <dbReference type="SAM" id="SignalP"/>
    </source>
</evidence>
<dbReference type="Proteomes" id="UP000621859">
    <property type="component" value="Unassembled WGS sequence"/>
</dbReference>
<name>A0ABQ2PFQ0_9NEIS</name>
<sequence>MLTAGFCSGLAAMKALFCALLLSLAAPVFAGQYVDRLHACDQAPLTCLVELNAYIHVDAPRRGVSQDQLAQFMDQATKFCKDHPDSETYDSACGKHEGDVKSGIFYVYVHYVDEAVNHSAAPQQ</sequence>
<evidence type="ECO:0000313" key="2">
    <source>
        <dbReference type="EMBL" id="GGP24394.1"/>
    </source>
</evidence>
<keyword evidence="3" id="KW-1185">Reference proteome</keyword>
<organism evidence="2 3">
    <name type="scientific">Silvimonas amylolytica</name>
    <dbReference type="NCBI Taxonomy" id="449663"/>
    <lineage>
        <taxon>Bacteria</taxon>
        <taxon>Pseudomonadati</taxon>
        <taxon>Pseudomonadota</taxon>
        <taxon>Betaproteobacteria</taxon>
        <taxon>Neisseriales</taxon>
        <taxon>Chitinibacteraceae</taxon>
        <taxon>Silvimonas</taxon>
    </lineage>
</organism>
<evidence type="ECO:0008006" key="4">
    <source>
        <dbReference type="Google" id="ProtNLM"/>
    </source>
</evidence>
<protein>
    <recommendedName>
        <fullName evidence="4">HdeA/HdeB family protein</fullName>
    </recommendedName>
</protein>
<accession>A0ABQ2PFQ0</accession>
<feature type="signal peptide" evidence="1">
    <location>
        <begin position="1"/>
        <end position="30"/>
    </location>
</feature>
<reference evidence="3" key="1">
    <citation type="journal article" date="2019" name="Int. J. Syst. Evol. Microbiol.">
        <title>The Global Catalogue of Microorganisms (GCM) 10K type strain sequencing project: providing services to taxonomists for standard genome sequencing and annotation.</title>
        <authorList>
            <consortium name="The Broad Institute Genomics Platform"/>
            <consortium name="The Broad Institute Genome Sequencing Center for Infectious Disease"/>
            <person name="Wu L."/>
            <person name="Ma J."/>
        </authorList>
    </citation>
    <scope>NUCLEOTIDE SEQUENCE [LARGE SCALE GENOMIC DNA]</scope>
    <source>
        <strain evidence="3">CGMCC 1.8860</strain>
    </source>
</reference>
<evidence type="ECO:0000313" key="3">
    <source>
        <dbReference type="Proteomes" id="UP000621859"/>
    </source>
</evidence>
<keyword evidence="1" id="KW-0732">Signal</keyword>
<gene>
    <name evidence="2" type="ORF">GCM10010971_02130</name>
</gene>
<dbReference type="EMBL" id="BMLY01000001">
    <property type="protein sequence ID" value="GGP24394.1"/>
    <property type="molecule type" value="Genomic_DNA"/>
</dbReference>
<comment type="caution">
    <text evidence="2">The sequence shown here is derived from an EMBL/GenBank/DDBJ whole genome shotgun (WGS) entry which is preliminary data.</text>
</comment>
<proteinExistence type="predicted"/>